<proteinExistence type="predicted"/>
<evidence type="ECO:0000256" key="1">
    <source>
        <dbReference type="SAM" id="MobiDB-lite"/>
    </source>
</evidence>
<dbReference type="EMBL" id="CAADEX010000004">
    <property type="protein sequence ID" value="VFJ43035.1"/>
    <property type="molecule type" value="Genomic_DNA"/>
</dbReference>
<name>A0A450RVI9_9GAMM</name>
<dbReference type="AlphaFoldDB" id="A0A450RVI9"/>
<reference evidence="2" key="1">
    <citation type="submission" date="2019-02" db="EMBL/GenBank/DDBJ databases">
        <authorList>
            <person name="Gruber-Vodicka R. H."/>
            <person name="Seah K. B. B."/>
        </authorList>
    </citation>
    <scope>NUCLEOTIDE SEQUENCE</scope>
    <source>
        <strain evidence="2">BECK_DK47</strain>
    </source>
</reference>
<evidence type="ECO:0000313" key="2">
    <source>
        <dbReference type="EMBL" id="VFJ43035.1"/>
    </source>
</evidence>
<accession>A0A450RVI9</accession>
<organism evidence="2">
    <name type="scientific">Candidatus Kentrum sp. DK</name>
    <dbReference type="NCBI Taxonomy" id="2126562"/>
    <lineage>
        <taxon>Bacteria</taxon>
        <taxon>Pseudomonadati</taxon>
        <taxon>Pseudomonadota</taxon>
        <taxon>Gammaproteobacteria</taxon>
        <taxon>Candidatus Kentrum</taxon>
    </lineage>
</organism>
<feature type="region of interest" description="Disordered" evidence="1">
    <location>
        <begin position="21"/>
        <end position="44"/>
    </location>
</feature>
<protein>
    <submittedName>
        <fullName evidence="2">Uncharacterized protein</fullName>
    </submittedName>
</protein>
<gene>
    <name evidence="2" type="ORF">BECKDK2373B_GA0170837_100415</name>
</gene>
<sequence>MPTSRLSGRAKLLLSRMIRAFPARREPRPPKDSLPLSGKSRDVGSYEFSTRHQGAQDDFCIQLKKVTAYLPLAWEGEVTPSLVSKASPSARASPTRMAQVTYPHGRRLVGWAKERSDVPINVSMMGTAPDSSASTTNVPKGAFAHPTRLNIPIPIRRGRRLGSVSRLSGRNAVTQHLICRFFVG</sequence>